<dbReference type="InParanoid" id="A0A146GC81"/>
<comment type="caution">
    <text evidence="3">The sequence shown here is derived from an EMBL/GenBank/DDBJ whole genome shotgun (WGS) entry which is preliminary data.</text>
</comment>
<evidence type="ECO:0000256" key="1">
    <source>
        <dbReference type="SAM" id="Phobius"/>
    </source>
</evidence>
<dbReference type="STRING" id="690879.TSACC_23206"/>
<proteinExistence type="predicted"/>
<feature type="domain" description="VanZ-like" evidence="2">
    <location>
        <begin position="38"/>
        <end position="124"/>
    </location>
</feature>
<dbReference type="Pfam" id="PF04892">
    <property type="entry name" value="VanZ"/>
    <property type="match status" value="1"/>
</dbReference>
<keyword evidence="1" id="KW-0812">Transmembrane</keyword>
<feature type="transmembrane region" description="Helical" evidence="1">
    <location>
        <begin position="75"/>
        <end position="95"/>
    </location>
</feature>
<dbReference type="EMBL" id="BDCO01000002">
    <property type="protein sequence ID" value="GAT34772.1"/>
    <property type="molecule type" value="Genomic_DNA"/>
</dbReference>
<feature type="transmembrane region" description="Helical" evidence="1">
    <location>
        <begin position="46"/>
        <end position="63"/>
    </location>
</feature>
<evidence type="ECO:0000313" key="3">
    <source>
        <dbReference type="EMBL" id="GAT34772.1"/>
    </source>
</evidence>
<feature type="transmembrane region" description="Helical" evidence="1">
    <location>
        <begin position="7"/>
        <end position="26"/>
    </location>
</feature>
<dbReference type="RefSeq" id="WP_075080377.1">
    <property type="nucleotide sequence ID" value="NZ_BDCO01000002.1"/>
</dbReference>
<evidence type="ECO:0000259" key="2">
    <source>
        <dbReference type="Pfam" id="PF04892"/>
    </source>
</evidence>
<dbReference type="Proteomes" id="UP000076023">
    <property type="component" value="Unassembled WGS sequence"/>
</dbReference>
<dbReference type="PANTHER" id="PTHR28008:SF1">
    <property type="entry name" value="DOMAIN PROTEIN, PUTATIVE (AFU_ORTHOLOGUE AFUA_3G10980)-RELATED"/>
    <property type="match status" value="1"/>
</dbReference>
<keyword evidence="1" id="KW-0472">Membrane</keyword>
<dbReference type="OrthoDB" id="291892at2"/>
<organism evidence="3 4">
    <name type="scientific">Terrimicrobium sacchariphilum</name>
    <dbReference type="NCBI Taxonomy" id="690879"/>
    <lineage>
        <taxon>Bacteria</taxon>
        <taxon>Pseudomonadati</taxon>
        <taxon>Verrucomicrobiota</taxon>
        <taxon>Terrimicrobiia</taxon>
        <taxon>Terrimicrobiales</taxon>
        <taxon>Terrimicrobiaceae</taxon>
        <taxon>Terrimicrobium</taxon>
    </lineage>
</organism>
<reference evidence="4" key="1">
    <citation type="journal article" date="2017" name="Genome Announc.">
        <title>Draft Genome Sequence of Terrimicrobium sacchariphilum NM-5T, a Facultative Anaerobic Soil Bacterium of the Class Spartobacteria.</title>
        <authorList>
            <person name="Qiu Y.L."/>
            <person name="Tourlousse D.M."/>
            <person name="Matsuura N."/>
            <person name="Ohashi A."/>
            <person name="Sekiguchi Y."/>
        </authorList>
    </citation>
    <scope>NUCLEOTIDE SEQUENCE [LARGE SCALE GENOMIC DNA]</scope>
    <source>
        <strain evidence="4">NM-5</strain>
    </source>
</reference>
<protein>
    <submittedName>
        <fullName evidence="3">VanZ like family protein</fullName>
    </submittedName>
</protein>
<keyword evidence="1" id="KW-1133">Transmembrane helix</keyword>
<dbReference type="AlphaFoldDB" id="A0A146GC81"/>
<dbReference type="PANTHER" id="PTHR28008">
    <property type="entry name" value="DOMAIN PROTEIN, PUTATIVE (AFU_ORTHOLOGUE AFUA_3G10980)-RELATED"/>
    <property type="match status" value="1"/>
</dbReference>
<accession>A0A146GC81</accession>
<gene>
    <name evidence="3" type="ORF">TSACC_23206</name>
</gene>
<dbReference type="NCBIfam" id="NF037970">
    <property type="entry name" value="vanZ_1"/>
    <property type="match status" value="1"/>
</dbReference>
<evidence type="ECO:0000313" key="4">
    <source>
        <dbReference type="Proteomes" id="UP000076023"/>
    </source>
</evidence>
<sequence length="130" mass="14241">MKADLKFFRIIVSWLGVLLWCVTLWILSSIPGGKLPEVDVPNIDKFVHFGYFMAGAALLANAFHQSTALSGRKLFLVVVATVMLVGAADEIHQLFTPNRSGSDFGDWIADVTGGVAGALIVGWFYGRRRK</sequence>
<feature type="transmembrane region" description="Helical" evidence="1">
    <location>
        <begin position="107"/>
        <end position="126"/>
    </location>
</feature>
<dbReference type="InterPro" id="IPR006976">
    <property type="entry name" value="VanZ-like"/>
</dbReference>
<keyword evidence="4" id="KW-1185">Reference proteome</keyword>
<name>A0A146GC81_TERSA</name>